<keyword evidence="3" id="KW-1185">Reference proteome</keyword>
<dbReference type="PANTHER" id="PTHR39209:SF2">
    <property type="entry name" value="CYTOPLASMIC PROTEIN"/>
    <property type="match status" value="1"/>
</dbReference>
<reference evidence="2" key="1">
    <citation type="submission" date="2022-09" db="EMBL/GenBank/DDBJ databases">
        <title>Actin cytoskeleton and complex cell architecture in an #Asgard archaeon.</title>
        <authorList>
            <person name="Ponce Toledo R.I."/>
            <person name="Schleper C."/>
            <person name="Rodrigues Oliveira T."/>
            <person name="Wollweber F."/>
            <person name="Xu J."/>
            <person name="Rittmann S."/>
            <person name="Klingl A."/>
            <person name="Pilhofer M."/>
        </authorList>
    </citation>
    <scope>NUCLEOTIDE SEQUENCE</scope>
    <source>
        <strain evidence="2">B-35</strain>
    </source>
</reference>
<feature type="domain" description="B3/B4 tRNA-binding" evidence="1">
    <location>
        <begin position="65"/>
        <end position="217"/>
    </location>
</feature>
<dbReference type="InterPro" id="IPR005146">
    <property type="entry name" value="B3/B4_tRNA-bd"/>
</dbReference>
<evidence type="ECO:0000313" key="3">
    <source>
        <dbReference type="Proteomes" id="UP001208689"/>
    </source>
</evidence>
<dbReference type="Proteomes" id="UP001208689">
    <property type="component" value="Chromosome"/>
</dbReference>
<dbReference type="Pfam" id="PF03483">
    <property type="entry name" value="B3_4"/>
    <property type="match status" value="1"/>
</dbReference>
<proteinExistence type="predicted"/>
<dbReference type="Gene3D" id="3.50.40.10">
    <property type="entry name" value="Phenylalanyl-trna Synthetase, Chain B, domain 3"/>
    <property type="match status" value="1"/>
</dbReference>
<gene>
    <name evidence="2" type="ORF">NEF87_005059</name>
</gene>
<organism evidence="2 3">
    <name type="scientific">Candidatus Lokiarchaeum ossiferum</name>
    <dbReference type="NCBI Taxonomy" id="2951803"/>
    <lineage>
        <taxon>Archaea</taxon>
        <taxon>Promethearchaeati</taxon>
        <taxon>Promethearchaeota</taxon>
        <taxon>Promethearchaeia</taxon>
        <taxon>Promethearchaeales</taxon>
        <taxon>Promethearchaeaceae</taxon>
        <taxon>Candidatus Lokiarchaeum</taxon>
    </lineage>
</organism>
<evidence type="ECO:0000313" key="2">
    <source>
        <dbReference type="EMBL" id="UYP48774.1"/>
    </source>
</evidence>
<dbReference type="SUPFAM" id="SSF56037">
    <property type="entry name" value="PheT/TilS domain"/>
    <property type="match status" value="1"/>
</dbReference>
<dbReference type="EMBL" id="CP104013">
    <property type="protein sequence ID" value="UYP48774.1"/>
    <property type="molecule type" value="Genomic_DNA"/>
</dbReference>
<accession>A0ABY6HZ29</accession>
<evidence type="ECO:0000259" key="1">
    <source>
        <dbReference type="SMART" id="SM00873"/>
    </source>
</evidence>
<dbReference type="PANTHER" id="PTHR39209">
    <property type="match status" value="1"/>
</dbReference>
<sequence>MNTIEIDPELGINLIELSVATLELDRFEILQKNYDIQSLIDEISTKMRSVYTIEKIKDNPVISQYRNFYWKKLKVDPTKIRPASEALIRRILKNREIPKISPFVDAYNWASIISLIPMGGYDLDKINLPIKIRMTAENEIFHPIGKDSHVLPEKTLVTSDNTGKILCQYPYRDSQLSMVTTKTSRILLIAYGVEGISQELLTSALETTKEHLNFLKKNGIIKYHPKDILFFGNKRKII</sequence>
<name>A0ABY6HZ29_9ARCH</name>
<dbReference type="SMART" id="SM00873">
    <property type="entry name" value="B3_4"/>
    <property type="match status" value="1"/>
</dbReference>
<dbReference type="InterPro" id="IPR020825">
    <property type="entry name" value="Phe-tRNA_synthase-like_B3/B4"/>
</dbReference>
<protein>
    <recommendedName>
        <fullName evidence="1">B3/B4 tRNA-binding domain-containing protein</fullName>
    </recommendedName>
</protein>